<dbReference type="InterPro" id="IPR003593">
    <property type="entry name" value="AAA+_ATPase"/>
</dbReference>
<dbReference type="PROSITE" id="PS00211">
    <property type="entry name" value="ABC_TRANSPORTER_1"/>
    <property type="match status" value="1"/>
</dbReference>
<dbReference type="PANTHER" id="PTHR43820:SF4">
    <property type="entry name" value="HIGH-AFFINITY BRANCHED-CHAIN AMINO ACID TRANSPORT ATP-BINDING PROTEIN LIVF"/>
    <property type="match status" value="1"/>
</dbReference>
<evidence type="ECO:0000256" key="2">
    <source>
        <dbReference type="ARBA" id="ARBA00022448"/>
    </source>
</evidence>
<dbReference type="AlphaFoldDB" id="A0A9W6CMW2"/>
<dbReference type="GO" id="GO:0005524">
    <property type="term" value="F:ATP binding"/>
    <property type="evidence" value="ECO:0007669"/>
    <property type="project" value="UniProtKB-KW"/>
</dbReference>
<keyword evidence="4 7" id="KW-0067">ATP-binding</keyword>
<dbReference type="Proteomes" id="UP001144397">
    <property type="component" value="Unassembled WGS sequence"/>
</dbReference>
<evidence type="ECO:0000256" key="1">
    <source>
        <dbReference type="ARBA" id="ARBA00005417"/>
    </source>
</evidence>
<keyword evidence="10" id="KW-1185">Reference proteome</keyword>
<evidence type="ECO:0000256" key="5">
    <source>
        <dbReference type="ARBA" id="ARBA00022970"/>
    </source>
</evidence>
<evidence type="ECO:0000259" key="6">
    <source>
        <dbReference type="PROSITE" id="PS50893"/>
    </source>
</evidence>
<dbReference type="Proteomes" id="UP001245370">
    <property type="component" value="Unassembled WGS sequence"/>
</dbReference>
<dbReference type="SUPFAM" id="SSF52540">
    <property type="entry name" value="P-loop containing nucleoside triphosphate hydrolases"/>
    <property type="match status" value="1"/>
</dbReference>
<dbReference type="RefSeq" id="WP_169122720.1">
    <property type="nucleotide sequence ID" value="NZ_BSDO01000005.1"/>
</dbReference>
<dbReference type="InterPro" id="IPR052156">
    <property type="entry name" value="BCAA_Transport_ATP-bd_LivF"/>
</dbReference>
<dbReference type="InterPro" id="IPR017871">
    <property type="entry name" value="ABC_transporter-like_CS"/>
</dbReference>
<keyword evidence="3" id="KW-0547">Nucleotide-binding</keyword>
<proteinExistence type="inferred from homology"/>
<dbReference type="GO" id="GO:0016887">
    <property type="term" value="F:ATP hydrolysis activity"/>
    <property type="evidence" value="ECO:0007669"/>
    <property type="project" value="InterPro"/>
</dbReference>
<reference evidence="7" key="1">
    <citation type="submission" date="2022-12" db="EMBL/GenBank/DDBJ databases">
        <title>Reference genome sequencing for broad-spectrum identification of bacterial and archaeal isolates by mass spectrometry.</title>
        <authorList>
            <person name="Sekiguchi Y."/>
            <person name="Tourlousse D.M."/>
        </authorList>
    </citation>
    <scope>NUCLEOTIDE SEQUENCE</scope>
    <source>
        <strain evidence="7">301</strain>
    </source>
</reference>
<keyword evidence="2" id="KW-0813">Transport</keyword>
<reference evidence="8 10" key="2">
    <citation type="submission" date="2023-07" db="EMBL/GenBank/DDBJ databases">
        <title>Genomic Encyclopedia of Type Strains, Phase IV (KMG-IV): sequencing the most valuable type-strain genomes for metagenomic binning, comparative biology and taxonomic classification.</title>
        <authorList>
            <person name="Goeker M."/>
        </authorList>
    </citation>
    <scope>NUCLEOTIDE SEQUENCE [LARGE SCALE GENOMIC DNA]</scope>
    <source>
        <strain evidence="8 10">DSM 338</strain>
    </source>
</reference>
<protein>
    <submittedName>
        <fullName evidence="7">ABC transporter ATP-binding protein</fullName>
    </submittedName>
    <submittedName>
        <fullName evidence="8">Branched-chain amino acid transport system ATP-binding protein</fullName>
    </submittedName>
</protein>
<dbReference type="EMBL" id="JAVDPY010000006">
    <property type="protein sequence ID" value="MDR6335131.1"/>
    <property type="molecule type" value="Genomic_DNA"/>
</dbReference>
<dbReference type="GO" id="GO:0015807">
    <property type="term" value="P:L-amino acid transport"/>
    <property type="evidence" value="ECO:0007669"/>
    <property type="project" value="TreeGrafter"/>
</dbReference>
<evidence type="ECO:0000313" key="8">
    <source>
        <dbReference type="EMBL" id="MDR6335131.1"/>
    </source>
</evidence>
<dbReference type="EMBL" id="BSDO01000005">
    <property type="protein sequence ID" value="GLI23644.1"/>
    <property type="molecule type" value="Genomic_DNA"/>
</dbReference>
<name>A0A9W6CMW2_XANFL</name>
<evidence type="ECO:0000313" key="10">
    <source>
        <dbReference type="Proteomes" id="UP001245370"/>
    </source>
</evidence>
<evidence type="ECO:0000256" key="3">
    <source>
        <dbReference type="ARBA" id="ARBA00022741"/>
    </source>
</evidence>
<evidence type="ECO:0000313" key="7">
    <source>
        <dbReference type="EMBL" id="GLI23644.1"/>
    </source>
</evidence>
<dbReference type="InterPro" id="IPR003439">
    <property type="entry name" value="ABC_transporter-like_ATP-bd"/>
</dbReference>
<dbReference type="GeneID" id="95764100"/>
<gene>
    <name evidence="7" type="primary">livF</name>
    <name evidence="8" type="ORF">GGQ86_003621</name>
    <name evidence="7" type="ORF">XFLAVUS301_33180</name>
</gene>
<dbReference type="InterPro" id="IPR027417">
    <property type="entry name" value="P-loop_NTPase"/>
</dbReference>
<sequence length="236" mass="24964">MTLLSVEGIRSGYGSLQVLSEVSLEVAEGEAVAILGPNGAGKSTLLRTISGLITPTAGAISFDGHDLLAMPAHRIPHAGLVQVPEARHIFPSLSVRENLLVGGTPLPTRAAREAALDDIWRIFPMLVTKRDAPAGTLSGGQQQMVAIGRALMSRPRLVMLDEPSLGLAPLVVRELYEVLRGLVQSGLTLLLVEQDVPVALSLVSRAYVVENGSIALSGTASELRESDHVRQAYLGI</sequence>
<comment type="similarity">
    <text evidence="1">Belongs to the ABC transporter superfamily.</text>
</comment>
<evidence type="ECO:0000256" key="4">
    <source>
        <dbReference type="ARBA" id="ARBA00022840"/>
    </source>
</evidence>
<dbReference type="PROSITE" id="PS50893">
    <property type="entry name" value="ABC_TRANSPORTER_2"/>
    <property type="match status" value="1"/>
</dbReference>
<dbReference type="SMART" id="SM00382">
    <property type="entry name" value="AAA"/>
    <property type="match status" value="1"/>
</dbReference>
<dbReference type="Pfam" id="PF00005">
    <property type="entry name" value="ABC_tran"/>
    <property type="match status" value="1"/>
</dbReference>
<feature type="domain" description="ABC transporter" evidence="6">
    <location>
        <begin position="4"/>
        <end position="236"/>
    </location>
</feature>
<dbReference type="PANTHER" id="PTHR43820">
    <property type="entry name" value="HIGH-AFFINITY BRANCHED-CHAIN AMINO ACID TRANSPORT ATP-BINDING PROTEIN LIVF"/>
    <property type="match status" value="1"/>
</dbReference>
<dbReference type="CDD" id="cd03224">
    <property type="entry name" value="ABC_TM1139_LivF_branched"/>
    <property type="match status" value="1"/>
</dbReference>
<keyword evidence="5" id="KW-0029">Amino-acid transport</keyword>
<dbReference type="GO" id="GO:0015658">
    <property type="term" value="F:branched-chain amino acid transmembrane transporter activity"/>
    <property type="evidence" value="ECO:0007669"/>
    <property type="project" value="TreeGrafter"/>
</dbReference>
<accession>A0A9W6CMW2</accession>
<evidence type="ECO:0000313" key="9">
    <source>
        <dbReference type="Proteomes" id="UP001144397"/>
    </source>
</evidence>
<organism evidence="7 9">
    <name type="scientific">Xanthobacter flavus</name>
    <dbReference type="NCBI Taxonomy" id="281"/>
    <lineage>
        <taxon>Bacteria</taxon>
        <taxon>Pseudomonadati</taxon>
        <taxon>Pseudomonadota</taxon>
        <taxon>Alphaproteobacteria</taxon>
        <taxon>Hyphomicrobiales</taxon>
        <taxon>Xanthobacteraceae</taxon>
        <taxon>Xanthobacter</taxon>
    </lineage>
</organism>
<comment type="caution">
    <text evidence="7">The sequence shown here is derived from an EMBL/GenBank/DDBJ whole genome shotgun (WGS) entry which is preliminary data.</text>
</comment>
<dbReference type="Gene3D" id="3.40.50.300">
    <property type="entry name" value="P-loop containing nucleotide triphosphate hydrolases"/>
    <property type="match status" value="1"/>
</dbReference>